<reference evidence="3" key="1">
    <citation type="submission" date="2005-09" db="EMBL/GenBank/DDBJ databases">
        <authorList>
            <person name="Mural R.J."/>
            <person name="Li P.W."/>
            <person name="Adams M.D."/>
            <person name="Amanatides P.G."/>
            <person name="Baden-Tillson H."/>
            <person name="Barnstead M."/>
            <person name="Chin S.H."/>
            <person name="Dew I."/>
            <person name="Evans C.A."/>
            <person name="Ferriera S."/>
            <person name="Flanigan M."/>
            <person name="Fosler C."/>
            <person name="Glodek A."/>
            <person name="Gu Z."/>
            <person name="Holt R.A."/>
            <person name="Jennings D."/>
            <person name="Kraft C.L."/>
            <person name="Lu F."/>
            <person name="Nguyen T."/>
            <person name="Nusskern D.R."/>
            <person name="Pfannkoch C.M."/>
            <person name="Sitter C."/>
            <person name="Sutton G.G."/>
            <person name="Venter J.C."/>
            <person name="Wang Z."/>
            <person name="Woodage T."/>
            <person name="Zheng X.H."/>
            <person name="Zhong F."/>
        </authorList>
    </citation>
    <scope>NUCLEOTIDE SEQUENCE [LARGE SCALE GENOMIC DNA]</scope>
    <source>
        <strain>BN</strain>
        <strain evidence="3">Sprague-Dawley</strain>
    </source>
</reference>
<gene>
    <name evidence="2" type="ORF">rCG_62897</name>
</gene>
<evidence type="ECO:0000313" key="2">
    <source>
        <dbReference type="EMBL" id="EDL75587.1"/>
    </source>
</evidence>
<dbReference type="AlphaFoldDB" id="A6JWH9"/>
<sequence>MSVGSSRGLDSWDFPDEPPRNHYVGDQDVVKTHRTQLADKLLKGPCALGRVATSVSLVAMLCVPVFRGPETHSGYKQKQLVHFPGSAVNATLPRTPGAGLTIRHVMALANTVLATNIKVSEG</sequence>
<organism evidence="2 3">
    <name type="scientific">Rattus norvegicus</name>
    <name type="common">Rat</name>
    <dbReference type="NCBI Taxonomy" id="10116"/>
    <lineage>
        <taxon>Eukaryota</taxon>
        <taxon>Metazoa</taxon>
        <taxon>Chordata</taxon>
        <taxon>Craniata</taxon>
        <taxon>Vertebrata</taxon>
        <taxon>Euteleostomi</taxon>
        <taxon>Mammalia</taxon>
        <taxon>Eutheria</taxon>
        <taxon>Euarchontoglires</taxon>
        <taxon>Glires</taxon>
        <taxon>Rodentia</taxon>
        <taxon>Myomorpha</taxon>
        <taxon>Muroidea</taxon>
        <taxon>Muridae</taxon>
        <taxon>Murinae</taxon>
        <taxon>Rattus</taxon>
    </lineage>
</organism>
<feature type="non-terminal residue" evidence="2">
    <location>
        <position position="122"/>
    </location>
</feature>
<protein>
    <submittedName>
        <fullName evidence="2">RCG62897</fullName>
    </submittedName>
</protein>
<accession>A6JWH9</accession>
<dbReference type="Proteomes" id="UP000234681">
    <property type="component" value="Chromosome 9"/>
</dbReference>
<proteinExistence type="predicted"/>
<dbReference type="EMBL" id="CH474004">
    <property type="protein sequence ID" value="EDL75587.1"/>
    <property type="molecule type" value="Genomic_DNA"/>
</dbReference>
<name>A6JWH9_RAT</name>
<evidence type="ECO:0000256" key="1">
    <source>
        <dbReference type="SAM" id="MobiDB-lite"/>
    </source>
</evidence>
<feature type="region of interest" description="Disordered" evidence="1">
    <location>
        <begin position="1"/>
        <end position="24"/>
    </location>
</feature>
<evidence type="ECO:0000313" key="3">
    <source>
        <dbReference type="Proteomes" id="UP000234681"/>
    </source>
</evidence>